<dbReference type="Gene3D" id="3.40.50.300">
    <property type="entry name" value="P-loop containing nucleotide triphosphate hydrolases"/>
    <property type="match status" value="3"/>
</dbReference>
<dbReference type="Proteomes" id="UP000244928">
    <property type="component" value="Chromosome"/>
</dbReference>
<reference evidence="7 8" key="1">
    <citation type="submission" date="2016-04" db="EMBL/GenBank/DDBJ databases">
        <title>Complete genome sequence of Dietzia lutea YIM 80766T, a strain isolated from desert soil in Egypt.</title>
        <authorList>
            <person name="Zhao J."/>
            <person name="Hu B."/>
            <person name="Geng S."/>
            <person name="Nie Y."/>
            <person name="Tang Y."/>
        </authorList>
    </citation>
    <scope>NUCLEOTIDE SEQUENCE [LARGE SCALE GENOMIC DNA]</scope>
    <source>
        <strain evidence="7 8">YIM 80766</strain>
    </source>
</reference>
<evidence type="ECO:0000313" key="7">
    <source>
        <dbReference type="EMBL" id="AWH93916.1"/>
    </source>
</evidence>
<dbReference type="GO" id="GO:0043138">
    <property type="term" value="F:3'-5' DNA helicase activity"/>
    <property type="evidence" value="ECO:0007669"/>
    <property type="project" value="TreeGrafter"/>
</dbReference>
<keyword evidence="8" id="KW-1185">Reference proteome</keyword>
<dbReference type="AlphaFoldDB" id="A0A2S1RC84"/>
<name>A0A2S1RC84_9ACTN</name>
<protein>
    <submittedName>
        <fullName evidence="7">AAA family ATPase</fullName>
    </submittedName>
</protein>
<accession>A0A2S1RC84</accession>
<evidence type="ECO:0000259" key="6">
    <source>
        <dbReference type="PROSITE" id="PS51198"/>
    </source>
</evidence>
<dbReference type="GO" id="GO:0016787">
    <property type="term" value="F:hydrolase activity"/>
    <property type="evidence" value="ECO:0007669"/>
    <property type="project" value="UniProtKB-UniRule"/>
</dbReference>
<evidence type="ECO:0000256" key="1">
    <source>
        <dbReference type="ARBA" id="ARBA00022741"/>
    </source>
</evidence>
<keyword evidence="3 5" id="KW-0347">Helicase</keyword>
<sequence>MPRPATSTFALPDSLSHKSDPALIAADERHFAAVSDCLAEKVADLSARLDARRRGPAGRGAQTIERDTDIRRLAADLTTLRRFGLDVCIGHYATAREQSTGRGPETVYVGRIGLTDATGTPLLVDWRTPSAEPFFAATLADPRGVAYRRRYRWSGGRIVDFWDEVFDDDDELARHVSPDDTSAFVTSLSGARTGRMRDVLATIQADQDAIIRADARGALAVDGGPGTGKTVVALHRAAYLLHEQSRSGLRRGNLLLVGPHRPYLDYVAEVLPALGEHSVQTATVADLAEAALGSSLGGPQGVPLGVAAGVAHGGWAGGLPDEPDPEAARLKSDVRMVDAIEAAVRFYEEPPEQSMVVPTEWADLRLTPADWAEAFASVEDGTPHNEAHGQIHQTLVDILVDQAAGAPEDDTRERSLRAELAADPGLGRALSRAWPMIDAGELVGDLWTVPAYLQLCAQWLTTEQIRLLQRSDPHAWTSADLPLLDAARHRLGDADRARRSQRRRTERAAELERRRQVIDEVIAADDDPEGVAPMLRHADLQEALLDPLTDDDFAAGAPRLAGPFGHIIVDEAQELTDAQWQTILRRCPSGSLTVVGDRAQSRLGFAETWQQRLERIGLPSARIATVHLSINYRTPSEIMEAAAPVIRAVRPDANVPESARSSGVPVTYGRVVDLPRVLEHWLAAHPEGVACVIRAGGSPGVARAFSDRVRTLTPAEAKGLEFDLVVVVDPESFGSGDTDSGITRAVDRYVAMTRATRQLIELRP</sequence>
<dbReference type="PANTHER" id="PTHR11070">
    <property type="entry name" value="UVRD / RECB / PCRA DNA HELICASE FAMILY MEMBER"/>
    <property type="match status" value="1"/>
</dbReference>
<proteinExistence type="predicted"/>
<keyword evidence="1 5" id="KW-0547">Nucleotide-binding</keyword>
<evidence type="ECO:0000256" key="5">
    <source>
        <dbReference type="PROSITE-ProRule" id="PRU00560"/>
    </source>
</evidence>
<evidence type="ECO:0000256" key="2">
    <source>
        <dbReference type="ARBA" id="ARBA00022801"/>
    </source>
</evidence>
<dbReference type="PROSITE" id="PS51198">
    <property type="entry name" value="UVRD_HELICASE_ATP_BIND"/>
    <property type="match status" value="1"/>
</dbReference>
<evidence type="ECO:0000256" key="4">
    <source>
        <dbReference type="ARBA" id="ARBA00022840"/>
    </source>
</evidence>
<organism evidence="7 8">
    <name type="scientific">Dietzia lutea</name>
    <dbReference type="NCBI Taxonomy" id="546160"/>
    <lineage>
        <taxon>Bacteria</taxon>
        <taxon>Bacillati</taxon>
        <taxon>Actinomycetota</taxon>
        <taxon>Actinomycetes</taxon>
        <taxon>Mycobacteriales</taxon>
        <taxon>Dietziaceae</taxon>
        <taxon>Dietzia</taxon>
    </lineage>
</organism>
<gene>
    <name evidence="7" type="ORF">A6035_10390</name>
</gene>
<dbReference type="RefSeq" id="WP_108849228.1">
    <property type="nucleotide sequence ID" value="NZ_CP015449.1"/>
</dbReference>
<dbReference type="GO" id="GO:0005829">
    <property type="term" value="C:cytosol"/>
    <property type="evidence" value="ECO:0007669"/>
    <property type="project" value="TreeGrafter"/>
</dbReference>
<keyword evidence="4 5" id="KW-0067">ATP-binding</keyword>
<dbReference type="NCBIfam" id="NF041254">
    <property type="entry name" value="motor_HelR"/>
    <property type="match status" value="1"/>
</dbReference>
<feature type="binding site" evidence="5">
    <location>
        <begin position="223"/>
        <end position="230"/>
    </location>
    <ligand>
        <name>ATP</name>
        <dbReference type="ChEBI" id="CHEBI:30616"/>
    </ligand>
</feature>
<dbReference type="GO" id="GO:0003677">
    <property type="term" value="F:DNA binding"/>
    <property type="evidence" value="ECO:0007669"/>
    <property type="project" value="InterPro"/>
</dbReference>
<keyword evidence="2 5" id="KW-0378">Hydrolase</keyword>
<dbReference type="PANTHER" id="PTHR11070:SF45">
    <property type="entry name" value="DNA 3'-5' HELICASE"/>
    <property type="match status" value="1"/>
</dbReference>
<dbReference type="GO" id="GO:0005524">
    <property type="term" value="F:ATP binding"/>
    <property type="evidence" value="ECO:0007669"/>
    <property type="project" value="UniProtKB-UniRule"/>
</dbReference>
<dbReference type="OrthoDB" id="9787585at2"/>
<dbReference type="SUPFAM" id="SSF52540">
    <property type="entry name" value="P-loop containing nucleoside triphosphate hydrolases"/>
    <property type="match status" value="1"/>
</dbReference>
<dbReference type="KEGG" id="dlu:A6035_10390"/>
<dbReference type="InterPro" id="IPR000212">
    <property type="entry name" value="DNA_helicase_UvrD/REP"/>
</dbReference>
<feature type="domain" description="UvrD-like helicase ATP-binding" evidence="6">
    <location>
        <begin position="202"/>
        <end position="635"/>
    </location>
</feature>
<dbReference type="InterPro" id="IPR014016">
    <property type="entry name" value="UvrD-like_ATP-bd"/>
</dbReference>
<dbReference type="Pfam" id="PF13245">
    <property type="entry name" value="AAA_19"/>
    <property type="match status" value="1"/>
</dbReference>
<evidence type="ECO:0000313" key="8">
    <source>
        <dbReference type="Proteomes" id="UP000244928"/>
    </source>
</evidence>
<dbReference type="GO" id="GO:0000725">
    <property type="term" value="P:recombinational repair"/>
    <property type="evidence" value="ECO:0007669"/>
    <property type="project" value="TreeGrafter"/>
</dbReference>
<dbReference type="InterPro" id="IPR027417">
    <property type="entry name" value="P-loop_NTPase"/>
</dbReference>
<dbReference type="EMBL" id="CP015449">
    <property type="protein sequence ID" value="AWH93916.1"/>
    <property type="molecule type" value="Genomic_DNA"/>
</dbReference>
<evidence type="ECO:0000256" key="3">
    <source>
        <dbReference type="ARBA" id="ARBA00022806"/>
    </source>
</evidence>